<feature type="compositionally biased region" description="Polar residues" evidence="1">
    <location>
        <begin position="1"/>
        <end position="20"/>
    </location>
</feature>
<accession>A0A8S2RSC3</accession>
<evidence type="ECO:0000259" key="2">
    <source>
        <dbReference type="Pfam" id="PF18861"/>
    </source>
</evidence>
<feature type="domain" description="PTPRJ transmembrane" evidence="2">
    <location>
        <begin position="50"/>
        <end position="138"/>
    </location>
</feature>
<name>A0A8S2RSC3_9BILA</name>
<dbReference type="AlphaFoldDB" id="A0A8S2RSC3"/>
<feature type="region of interest" description="Disordered" evidence="1">
    <location>
        <begin position="1"/>
        <end position="30"/>
    </location>
</feature>
<organism evidence="3 4">
    <name type="scientific">Didymodactylos carnosus</name>
    <dbReference type="NCBI Taxonomy" id="1234261"/>
    <lineage>
        <taxon>Eukaryota</taxon>
        <taxon>Metazoa</taxon>
        <taxon>Spiralia</taxon>
        <taxon>Gnathifera</taxon>
        <taxon>Rotifera</taxon>
        <taxon>Eurotatoria</taxon>
        <taxon>Bdelloidea</taxon>
        <taxon>Philodinida</taxon>
        <taxon>Philodinidae</taxon>
        <taxon>Didymodactylos</taxon>
    </lineage>
</organism>
<protein>
    <recommendedName>
        <fullName evidence="2">PTPRJ transmembrane domain-containing protein</fullName>
    </recommendedName>
</protein>
<dbReference type="Proteomes" id="UP000682733">
    <property type="component" value="Unassembled WGS sequence"/>
</dbReference>
<sequence length="159" mass="17944">METKTSFDNVTTEEITNKTPQDAPPPPREQYNSSLITLSNASPTQLCITINKTLFVDDHGPIIKYEIYVRQDQNNNELYPTIKARTYEEANQDYLAIISNEHTGATEVSVIIGSDNCTTGIPCENKPLIPNTSYKTLIKETKQLKQYLLMPSCREMLAL</sequence>
<evidence type="ECO:0000313" key="4">
    <source>
        <dbReference type="Proteomes" id="UP000682733"/>
    </source>
</evidence>
<evidence type="ECO:0000256" key="1">
    <source>
        <dbReference type="SAM" id="MobiDB-lite"/>
    </source>
</evidence>
<proteinExistence type="predicted"/>
<gene>
    <name evidence="3" type="ORF">TMI583_LOCUS32784</name>
</gene>
<dbReference type="EMBL" id="CAJOBA010046149">
    <property type="protein sequence ID" value="CAF4185814.1"/>
    <property type="molecule type" value="Genomic_DNA"/>
</dbReference>
<comment type="caution">
    <text evidence="3">The sequence shown here is derived from an EMBL/GenBank/DDBJ whole genome shotgun (WGS) entry which is preliminary data.</text>
</comment>
<evidence type="ECO:0000313" key="3">
    <source>
        <dbReference type="EMBL" id="CAF4185814.1"/>
    </source>
</evidence>
<dbReference type="Gene3D" id="2.60.40.10">
    <property type="entry name" value="Immunoglobulins"/>
    <property type="match status" value="1"/>
</dbReference>
<dbReference type="InterPro" id="IPR013783">
    <property type="entry name" value="Ig-like_fold"/>
</dbReference>
<dbReference type="Pfam" id="PF18861">
    <property type="entry name" value="PTP_tm"/>
    <property type="match status" value="1"/>
</dbReference>
<reference evidence="3" key="1">
    <citation type="submission" date="2021-02" db="EMBL/GenBank/DDBJ databases">
        <authorList>
            <person name="Nowell W R."/>
        </authorList>
    </citation>
    <scope>NUCLEOTIDE SEQUENCE</scope>
</reference>
<dbReference type="InterPro" id="IPR041201">
    <property type="entry name" value="PTPRJ_TM"/>
</dbReference>